<evidence type="ECO:0000256" key="8">
    <source>
        <dbReference type="ARBA" id="ARBA00022741"/>
    </source>
</evidence>
<evidence type="ECO:0000256" key="5">
    <source>
        <dbReference type="ARBA" id="ARBA00022679"/>
    </source>
</evidence>
<gene>
    <name evidence="18" type="ORF">BSTOLATCC_MIC22212</name>
</gene>
<evidence type="ECO:0000256" key="4">
    <source>
        <dbReference type="ARBA" id="ARBA00022527"/>
    </source>
</evidence>
<evidence type="ECO:0000313" key="19">
    <source>
        <dbReference type="Proteomes" id="UP001162131"/>
    </source>
</evidence>
<proteinExistence type="inferred from homology"/>
<evidence type="ECO:0000313" key="18">
    <source>
        <dbReference type="EMBL" id="CAG9318850.1"/>
    </source>
</evidence>
<evidence type="ECO:0000256" key="2">
    <source>
        <dbReference type="ARBA" id="ARBA00011245"/>
    </source>
</evidence>
<comment type="subunit">
    <text evidence="2">Monomer.</text>
</comment>
<dbReference type="GO" id="GO:0005524">
    <property type="term" value="F:ATP binding"/>
    <property type="evidence" value="ECO:0007669"/>
    <property type="project" value="UniProtKB-UniRule"/>
</dbReference>
<dbReference type="InterPro" id="IPR017441">
    <property type="entry name" value="Protein_kinase_ATP_BS"/>
</dbReference>
<dbReference type="CDD" id="cd00051">
    <property type="entry name" value="EFh"/>
    <property type="match status" value="2"/>
</dbReference>
<dbReference type="InterPro" id="IPR050205">
    <property type="entry name" value="CDPK_Ser/Thr_kinases"/>
</dbReference>
<comment type="catalytic activity">
    <reaction evidence="13">
        <text>L-threonyl-[protein] + ATP = O-phospho-L-threonyl-[protein] + ADP + H(+)</text>
        <dbReference type="Rhea" id="RHEA:46608"/>
        <dbReference type="Rhea" id="RHEA-COMP:11060"/>
        <dbReference type="Rhea" id="RHEA-COMP:11605"/>
        <dbReference type="ChEBI" id="CHEBI:15378"/>
        <dbReference type="ChEBI" id="CHEBI:30013"/>
        <dbReference type="ChEBI" id="CHEBI:30616"/>
        <dbReference type="ChEBI" id="CHEBI:61977"/>
        <dbReference type="ChEBI" id="CHEBI:456216"/>
        <dbReference type="EC" id="2.7.11.1"/>
    </reaction>
</comment>
<keyword evidence="11 15" id="KW-0067">ATP-binding</keyword>
<dbReference type="SUPFAM" id="SSF56112">
    <property type="entry name" value="Protein kinase-like (PK-like)"/>
    <property type="match status" value="1"/>
</dbReference>
<dbReference type="AlphaFoldDB" id="A0AAU9J0J3"/>
<dbReference type="FunFam" id="1.10.238.10:FF:000527">
    <property type="entry name" value="Calmodulin-3"/>
    <property type="match status" value="1"/>
</dbReference>
<dbReference type="PROSITE" id="PS50011">
    <property type="entry name" value="PROTEIN_KINASE_DOM"/>
    <property type="match status" value="1"/>
</dbReference>
<dbReference type="SUPFAM" id="SSF47473">
    <property type="entry name" value="EF-hand"/>
    <property type="match status" value="1"/>
</dbReference>
<dbReference type="Proteomes" id="UP001162131">
    <property type="component" value="Unassembled WGS sequence"/>
</dbReference>
<dbReference type="Gene3D" id="1.10.238.10">
    <property type="entry name" value="EF-hand"/>
    <property type="match status" value="1"/>
</dbReference>
<keyword evidence="4" id="KW-0723">Serine/threonine-protein kinase</keyword>
<evidence type="ECO:0000256" key="13">
    <source>
        <dbReference type="ARBA" id="ARBA00047899"/>
    </source>
</evidence>
<feature type="domain" description="EF-hand" evidence="17">
    <location>
        <begin position="359"/>
        <end position="394"/>
    </location>
</feature>
<keyword evidence="6" id="KW-0479">Metal-binding</keyword>
<dbReference type="Pfam" id="PF13499">
    <property type="entry name" value="EF-hand_7"/>
    <property type="match status" value="2"/>
</dbReference>
<evidence type="ECO:0000259" key="16">
    <source>
        <dbReference type="PROSITE" id="PS50011"/>
    </source>
</evidence>
<evidence type="ECO:0000256" key="1">
    <source>
        <dbReference type="ARBA" id="ARBA00001946"/>
    </source>
</evidence>
<keyword evidence="5" id="KW-0808">Transferase</keyword>
<feature type="binding site" evidence="15">
    <location>
        <position position="87"/>
    </location>
    <ligand>
        <name>ATP</name>
        <dbReference type="ChEBI" id="CHEBI:30616"/>
    </ligand>
</feature>
<dbReference type="FunFam" id="3.30.200.20:FF:000315">
    <property type="entry name" value="Calcium-dependent protein kinase 3"/>
    <property type="match status" value="1"/>
</dbReference>
<comment type="catalytic activity">
    <reaction evidence="14">
        <text>L-seryl-[protein] + ATP = O-phospho-L-seryl-[protein] + ADP + H(+)</text>
        <dbReference type="Rhea" id="RHEA:17989"/>
        <dbReference type="Rhea" id="RHEA-COMP:9863"/>
        <dbReference type="Rhea" id="RHEA-COMP:11604"/>
        <dbReference type="ChEBI" id="CHEBI:15378"/>
        <dbReference type="ChEBI" id="CHEBI:29999"/>
        <dbReference type="ChEBI" id="CHEBI:30616"/>
        <dbReference type="ChEBI" id="CHEBI:83421"/>
        <dbReference type="ChEBI" id="CHEBI:456216"/>
        <dbReference type="EC" id="2.7.11.1"/>
    </reaction>
</comment>
<dbReference type="PROSITE" id="PS50222">
    <property type="entry name" value="EF_HAND_2"/>
    <property type="match status" value="4"/>
</dbReference>
<dbReference type="CDD" id="cd05117">
    <property type="entry name" value="STKc_CAMK"/>
    <property type="match status" value="1"/>
</dbReference>
<dbReference type="SMART" id="SM00054">
    <property type="entry name" value="EFh"/>
    <property type="match status" value="4"/>
</dbReference>
<dbReference type="GO" id="GO:0005509">
    <property type="term" value="F:calcium ion binding"/>
    <property type="evidence" value="ECO:0007669"/>
    <property type="project" value="InterPro"/>
</dbReference>
<reference evidence="18" key="1">
    <citation type="submission" date="2021-09" db="EMBL/GenBank/DDBJ databases">
        <authorList>
            <consortium name="AG Swart"/>
            <person name="Singh M."/>
            <person name="Singh A."/>
            <person name="Seah K."/>
            <person name="Emmerich C."/>
        </authorList>
    </citation>
    <scope>NUCLEOTIDE SEQUENCE</scope>
    <source>
        <strain evidence="18">ATCC30299</strain>
    </source>
</reference>
<evidence type="ECO:0000256" key="6">
    <source>
        <dbReference type="ARBA" id="ARBA00022723"/>
    </source>
</evidence>
<dbReference type="PANTHER" id="PTHR24349">
    <property type="entry name" value="SERINE/THREONINE-PROTEIN KINASE"/>
    <property type="match status" value="1"/>
</dbReference>
<keyword evidence="7" id="KW-0677">Repeat</keyword>
<evidence type="ECO:0000256" key="12">
    <source>
        <dbReference type="ARBA" id="ARBA00024334"/>
    </source>
</evidence>
<dbReference type="Pfam" id="PF00069">
    <property type="entry name" value="Pkinase"/>
    <property type="match status" value="1"/>
</dbReference>
<dbReference type="EC" id="2.7.11.1" evidence="3"/>
<evidence type="ECO:0000256" key="7">
    <source>
        <dbReference type="ARBA" id="ARBA00022737"/>
    </source>
</evidence>
<comment type="caution">
    <text evidence="18">The sequence shown here is derived from an EMBL/GenBank/DDBJ whole genome shotgun (WGS) entry which is preliminary data.</text>
</comment>
<evidence type="ECO:0000259" key="17">
    <source>
        <dbReference type="PROSITE" id="PS50222"/>
    </source>
</evidence>
<protein>
    <recommendedName>
        <fullName evidence="3">non-specific serine/threonine protein kinase</fullName>
        <ecNumber evidence="3">2.7.11.1</ecNumber>
    </recommendedName>
</protein>
<feature type="domain" description="EF-hand" evidence="17">
    <location>
        <begin position="432"/>
        <end position="467"/>
    </location>
</feature>
<dbReference type="SMART" id="SM00220">
    <property type="entry name" value="S_TKc"/>
    <property type="match status" value="1"/>
</dbReference>
<feature type="domain" description="EF-hand" evidence="17">
    <location>
        <begin position="396"/>
        <end position="431"/>
    </location>
</feature>
<dbReference type="PROSITE" id="PS00107">
    <property type="entry name" value="PROTEIN_KINASE_ATP"/>
    <property type="match status" value="1"/>
</dbReference>
<keyword evidence="19" id="KW-1185">Reference proteome</keyword>
<dbReference type="InterPro" id="IPR000719">
    <property type="entry name" value="Prot_kinase_dom"/>
</dbReference>
<dbReference type="Gene3D" id="3.30.200.20">
    <property type="entry name" value="Phosphorylase Kinase, domain 1"/>
    <property type="match status" value="1"/>
</dbReference>
<evidence type="ECO:0000256" key="14">
    <source>
        <dbReference type="ARBA" id="ARBA00048679"/>
    </source>
</evidence>
<comment type="similarity">
    <text evidence="12">Belongs to the protein kinase superfamily. Ser/Thr protein kinase family. CDPK subfamily.</text>
</comment>
<dbReference type="Gene3D" id="1.10.510.10">
    <property type="entry name" value="Transferase(Phosphotransferase) domain 1"/>
    <property type="match status" value="1"/>
</dbReference>
<feature type="domain" description="EF-hand" evidence="17">
    <location>
        <begin position="469"/>
        <end position="501"/>
    </location>
</feature>
<evidence type="ECO:0000256" key="15">
    <source>
        <dbReference type="PROSITE-ProRule" id="PRU10141"/>
    </source>
</evidence>
<organism evidence="18 19">
    <name type="scientific">Blepharisma stoltei</name>
    <dbReference type="NCBI Taxonomy" id="1481888"/>
    <lineage>
        <taxon>Eukaryota</taxon>
        <taxon>Sar</taxon>
        <taxon>Alveolata</taxon>
        <taxon>Ciliophora</taxon>
        <taxon>Postciliodesmatophora</taxon>
        <taxon>Heterotrichea</taxon>
        <taxon>Heterotrichida</taxon>
        <taxon>Blepharismidae</taxon>
        <taxon>Blepharisma</taxon>
    </lineage>
</organism>
<keyword evidence="8 15" id="KW-0547">Nucleotide-binding</keyword>
<evidence type="ECO:0000256" key="3">
    <source>
        <dbReference type="ARBA" id="ARBA00012513"/>
    </source>
</evidence>
<comment type="cofactor">
    <cofactor evidence="1">
        <name>Mg(2+)</name>
        <dbReference type="ChEBI" id="CHEBI:18420"/>
    </cofactor>
</comment>
<dbReference type="InterPro" id="IPR002048">
    <property type="entry name" value="EF_hand_dom"/>
</dbReference>
<feature type="domain" description="Protein kinase" evidence="16">
    <location>
        <begin position="58"/>
        <end position="315"/>
    </location>
</feature>
<evidence type="ECO:0000256" key="11">
    <source>
        <dbReference type="ARBA" id="ARBA00022840"/>
    </source>
</evidence>
<dbReference type="InterPro" id="IPR008271">
    <property type="entry name" value="Ser/Thr_kinase_AS"/>
</dbReference>
<dbReference type="EMBL" id="CAJZBQ010000021">
    <property type="protein sequence ID" value="CAG9318850.1"/>
    <property type="molecule type" value="Genomic_DNA"/>
</dbReference>
<sequence>MGCVKSKDPISSNRRVSVAGDVIKNPSFNGPVIRSVTQLRIHPRTFLKLKFGGLSSDYELLEIIGEGTFAEVKKCYHNPSRSFRALKRINKTGLHIDQLGGKLHLKEMAILRELDHPNVLKCFEFFEDDKNFYIVMEYCGGGELFKKILDIKRFSENEAADIMSQLLSCVAYCHSKRIVHRDLKPENILVEEEGSFNIKIADFGSSCMYDSNRVMSKCFGSAYYIAPEVIRGHYTELCDEWSCGVIMYILLTGKPPYSGKNETEILEQIKTSPLKISQENLSGLSEACVHLITQLLQVDPDSRIPAKDALIHPWIQRSRRARTAPNLSKALNELRTFQRTTKLKEAIRVHLSSQIISQEDAQELKQSFHALDKNGDGKITKEELSEIYKMSLGQDEAVKEAERIMDEIDRDRNGYIDYSEFLQICLQENRHLSKENLIQSFKVFDADSDGKISAEELKNVLETDELAADHVWSDLIKEADTNGDGVIDLKEFISLMSKKLR</sequence>
<dbReference type="PROSITE" id="PS00108">
    <property type="entry name" value="PROTEIN_KINASE_ST"/>
    <property type="match status" value="1"/>
</dbReference>
<name>A0AAU9J0J3_9CILI</name>
<keyword evidence="9" id="KW-0418">Kinase</keyword>
<dbReference type="PROSITE" id="PS00018">
    <property type="entry name" value="EF_HAND_1"/>
    <property type="match status" value="4"/>
</dbReference>
<dbReference type="InterPro" id="IPR011009">
    <property type="entry name" value="Kinase-like_dom_sf"/>
</dbReference>
<evidence type="ECO:0000256" key="9">
    <source>
        <dbReference type="ARBA" id="ARBA00022777"/>
    </source>
</evidence>
<accession>A0AAU9J0J3</accession>
<evidence type="ECO:0000256" key="10">
    <source>
        <dbReference type="ARBA" id="ARBA00022837"/>
    </source>
</evidence>
<dbReference type="GO" id="GO:0004674">
    <property type="term" value="F:protein serine/threonine kinase activity"/>
    <property type="evidence" value="ECO:0007669"/>
    <property type="project" value="UniProtKB-KW"/>
</dbReference>
<dbReference type="InterPro" id="IPR011992">
    <property type="entry name" value="EF-hand-dom_pair"/>
</dbReference>
<dbReference type="FunFam" id="1.10.510.10:FF:000571">
    <property type="entry name" value="Maternal embryonic leucine zipper kinase"/>
    <property type="match status" value="1"/>
</dbReference>
<keyword evidence="10" id="KW-0106">Calcium</keyword>
<dbReference type="InterPro" id="IPR018247">
    <property type="entry name" value="EF_Hand_1_Ca_BS"/>
</dbReference>